<keyword evidence="1" id="KW-0472">Membrane</keyword>
<keyword evidence="1" id="KW-1133">Transmembrane helix</keyword>
<dbReference type="EMBL" id="QXED01000006">
    <property type="protein sequence ID" value="RIV20375.1"/>
    <property type="molecule type" value="Genomic_DNA"/>
</dbReference>
<dbReference type="RefSeq" id="WP_119669542.1">
    <property type="nucleotide sequence ID" value="NZ_QXED01000006.1"/>
</dbReference>
<keyword evidence="1" id="KW-0812">Transmembrane</keyword>
<evidence type="ECO:0000256" key="1">
    <source>
        <dbReference type="SAM" id="Phobius"/>
    </source>
</evidence>
<organism evidence="2 3">
    <name type="scientific">Fibrisoma montanum</name>
    <dbReference type="NCBI Taxonomy" id="2305895"/>
    <lineage>
        <taxon>Bacteria</taxon>
        <taxon>Pseudomonadati</taxon>
        <taxon>Bacteroidota</taxon>
        <taxon>Cytophagia</taxon>
        <taxon>Cytophagales</taxon>
        <taxon>Spirosomataceae</taxon>
        <taxon>Fibrisoma</taxon>
    </lineage>
</organism>
<gene>
    <name evidence="2" type="ORF">DYU11_20200</name>
</gene>
<feature type="transmembrane region" description="Helical" evidence="1">
    <location>
        <begin position="27"/>
        <end position="47"/>
    </location>
</feature>
<proteinExistence type="predicted"/>
<protein>
    <submittedName>
        <fullName evidence="2">Uncharacterized protein</fullName>
    </submittedName>
</protein>
<dbReference type="Proteomes" id="UP000283523">
    <property type="component" value="Unassembled WGS sequence"/>
</dbReference>
<comment type="caution">
    <text evidence="2">The sequence shown here is derived from an EMBL/GenBank/DDBJ whole genome shotgun (WGS) entry which is preliminary data.</text>
</comment>
<keyword evidence="3" id="KW-1185">Reference proteome</keyword>
<dbReference type="AlphaFoldDB" id="A0A418M3H9"/>
<reference evidence="2 3" key="1">
    <citation type="submission" date="2018-08" db="EMBL/GenBank/DDBJ databases">
        <title>Fibrisoma montanum sp. nov., isolated from Danxia mountain soil.</title>
        <authorList>
            <person name="Huang Y."/>
        </authorList>
    </citation>
    <scope>NUCLEOTIDE SEQUENCE [LARGE SCALE GENOMIC DNA]</scope>
    <source>
        <strain evidence="2 3">HYT19</strain>
    </source>
</reference>
<name>A0A418M3H9_9BACT</name>
<accession>A0A418M3H9</accession>
<evidence type="ECO:0000313" key="3">
    <source>
        <dbReference type="Proteomes" id="UP000283523"/>
    </source>
</evidence>
<evidence type="ECO:0000313" key="2">
    <source>
        <dbReference type="EMBL" id="RIV20375.1"/>
    </source>
</evidence>
<sequence>MKRTTILLICAIIVALNAPLFNEGGIALVVTFNLTLIVLGGALLAFFRRNLIAPDPNDDLRQSIAHYDQVIAAVTEQEHAFNQEVAYQRKLDAAWVTYDALFKKFEWLDANGYTREVDAMLTMRPTLEELIDDPTPRYVEWFGPANARLLECVQEDGTMVETAKWTEL</sequence>